<accession>A0A0E9X8C9</accession>
<proteinExistence type="predicted"/>
<reference evidence="1" key="1">
    <citation type="submission" date="2014-11" db="EMBL/GenBank/DDBJ databases">
        <authorList>
            <person name="Amaro Gonzalez C."/>
        </authorList>
    </citation>
    <scope>NUCLEOTIDE SEQUENCE</scope>
</reference>
<protein>
    <submittedName>
        <fullName evidence="1">Uncharacterized protein</fullName>
    </submittedName>
</protein>
<reference evidence="1" key="2">
    <citation type="journal article" date="2015" name="Fish Shellfish Immunol.">
        <title>Early steps in the European eel (Anguilla anguilla)-Vibrio vulnificus interaction in the gills: Role of the RtxA13 toxin.</title>
        <authorList>
            <person name="Callol A."/>
            <person name="Pajuelo D."/>
            <person name="Ebbesson L."/>
            <person name="Teles M."/>
            <person name="MacKenzie S."/>
            <person name="Amaro C."/>
        </authorList>
    </citation>
    <scope>NUCLEOTIDE SEQUENCE</scope>
</reference>
<dbReference type="EMBL" id="GBXM01009856">
    <property type="protein sequence ID" value="JAH98721.1"/>
    <property type="molecule type" value="Transcribed_RNA"/>
</dbReference>
<sequence>MFVFVCFGASRDIFLKAAQVDWKRGVWRTPLQCLADLIETFEKCVHCWLSTSILRRRFRRPRQLSSKSLHSPSNSLYLWL</sequence>
<evidence type="ECO:0000313" key="1">
    <source>
        <dbReference type="EMBL" id="JAH98721.1"/>
    </source>
</evidence>
<name>A0A0E9X8C9_ANGAN</name>
<organism evidence="1">
    <name type="scientific">Anguilla anguilla</name>
    <name type="common">European freshwater eel</name>
    <name type="synonym">Muraena anguilla</name>
    <dbReference type="NCBI Taxonomy" id="7936"/>
    <lineage>
        <taxon>Eukaryota</taxon>
        <taxon>Metazoa</taxon>
        <taxon>Chordata</taxon>
        <taxon>Craniata</taxon>
        <taxon>Vertebrata</taxon>
        <taxon>Euteleostomi</taxon>
        <taxon>Actinopterygii</taxon>
        <taxon>Neopterygii</taxon>
        <taxon>Teleostei</taxon>
        <taxon>Anguilliformes</taxon>
        <taxon>Anguillidae</taxon>
        <taxon>Anguilla</taxon>
    </lineage>
</organism>
<dbReference type="AlphaFoldDB" id="A0A0E9X8C9"/>